<reference evidence="1" key="1">
    <citation type="journal article" date="2011" name="Plant Physiol.">
        <title>Comprehensive sequence analysis of 24,783 barley full-length cDNAs derived from 12 clone libraries.</title>
        <authorList>
            <person name="Matsumoto T."/>
            <person name="Tanaka T."/>
            <person name="Sakai H."/>
            <person name="Amano N."/>
            <person name="Kanamori H."/>
            <person name="Kurita K."/>
            <person name="Kikuta A."/>
            <person name="Kamiya K."/>
            <person name="Yamamoto M."/>
            <person name="Ikawa H."/>
            <person name="Fujii N."/>
            <person name="Hori K."/>
            <person name="Itoh T."/>
            <person name="Sato K."/>
        </authorList>
    </citation>
    <scope>NUCLEOTIDE SEQUENCE</scope>
    <source>
        <tissue evidence="1">Seed</tissue>
    </source>
</reference>
<name>F2EGH9_HORVV</name>
<organism evidence="1">
    <name type="scientific">Hordeum vulgare subsp. vulgare</name>
    <name type="common">Domesticated barley</name>
    <dbReference type="NCBI Taxonomy" id="112509"/>
    <lineage>
        <taxon>Eukaryota</taxon>
        <taxon>Viridiplantae</taxon>
        <taxon>Streptophyta</taxon>
        <taxon>Embryophyta</taxon>
        <taxon>Tracheophyta</taxon>
        <taxon>Spermatophyta</taxon>
        <taxon>Magnoliopsida</taxon>
        <taxon>Liliopsida</taxon>
        <taxon>Poales</taxon>
        <taxon>Poaceae</taxon>
        <taxon>BOP clade</taxon>
        <taxon>Pooideae</taxon>
        <taxon>Triticodae</taxon>
        <taxon>Triticeae</taxon>
        <taxon>Hordeinae</taxon>
        <taxon>Hordeum</taxon>
    </lineage>
</organism>
<dbReference type="EMBL" id="AK375256">
    <property type="protein sequence ID" value="BAK06451.1"/>
    <property type="molecule type" value="mRNA"/>
</dbReference>
<accession>F2EGH9</accession>
<dbReference type="AlphaFoldDB" id="F2EGH9"/>
<sequence>MEPAVRVQLAGLGEDNRQEGLCRRSSPHPLRPLLEAQFERATWRSQIRGGSGSPTSFPRYAPLLLLPSPPLLSSDCPRLRHSLRY</sequence>
<evidence type="ECO:0000313" key="1">
    <source>
        <dbReference type="EMBL" id="BAK06451.1"/>
    </source>
</evidence>
<proteinExistence type="evidence at transcript level"/>
<protein>
    <submittedName>
        <fullName evidence="1">Predicted protein</fullName>
    </submittedName>
</protein>